<evidence type="ECO:0000313" key="2">
    <source>
        <dbReference type="EMBL" id="CAE0456980.1"/>
    </source>
</evidence>
<evidence type="ECO:0000256" key="1">
    <source>
        <dbReference type="SAM" id="MobiDB-lite"/>
    </source>
</evidence>
<dbReference type="Pfam" id="PF05250">
    <property type="entry name" value="UPF0193"/>
    <property type="match status" value="1"/>
</dbReference>
<dbReference type="EMBL" id="HBIO01002586">
    <property type="protein sequence ID" value="CAE0456981.1"/>
    <property type="molecule type" value="Transcribed_RNA"/>
</dbReference>
<organism evidence="2">
    <name type="scientific">Chaetoceros debilis</name>
    <dbReference type="NCBI Taxonomy" id="122233"/>
    <lineage>
        <taxon>Eukaryota</taxon>
        <taxon>Sar</taxon>
        <taxon>Stramenopiles</taxon>
        <taxon>Ochrophyta</taxon>
        <taxon>Bacillariophyta</taxon>
        <taxon>Coscinodiscophyceae</taxon>
        <taxon>Chaetocerotophycidae</taxon>
        <taxon>Chaetocerotales</taxon>
        <taxon>Chaetocerotaceae</taxon>
        <taxon>Chaetoceros</taxon>
    </lineage>
</organism>
<feature type="compositionally biased region" description="Polar residues" evidence="1">
    <location>
        <begin position="63"/>
        <end position="73"/>
    </location>
</feature>
<reference evidence="2" key="1">
    <citation type="submission" date="2021-01" db="EMBL/GenBank/DDBJ databases">
        <authorList>
            <person name="Corre E."/>
            <person name="Pelletier E."/>
            <person name="Niang G."/>
            <person name="Scheremetjew M."/>
            <person name="Finn R."/>
            <person name="Kale V."/>
            <person name="Holt S."/>
            <person name="Cochrane G."/>
            <person name="Meng A."/>
            <person name="Brown T."/>
            <person name="Cohen L."/>
        </authorList>
    </citation>
    <scope>NUCLEOTIDE SEQUENCE</scope>
    <source>
        <strain evidence="2">MM31A-1</strain>
    </source>
</reference>
<accession>A0A6S8RH26</accession>
<name>A0A6S8RH26_9STRA</name>
<dbReference type="AlphaFoldDB" id="A0A6S8RH26"/>
<dbReference type="PANTHER" id="PTHR28348">
    <property type="entry name" value="UPF0193 PROTEIN EVG1"/>
    <property type="match status" value="1"/>
</dbReference>
<sequence length="255" mass="28820">MSKLQCGNAVKSADEDWKVFRKDTEAGRLLSRLYGVASTSQHAPVNYPKIKISTEKEEELHQRSQWSIKNTSSGRDENKSATMVSVPRFGTNKQKEIKCKNHVSRIPRRKPHNACLNEIHDNRALNETYRPPHNGFLTNSTTEKDILCDAFQYGDGCALPKAALPSEELREKYKQRSIPAHNGGIETISSVSDLTSSSKVAMQIVKEIEERREFQASMEDNCAGDTSRNKIVEEISTRLKELMKIDPILARSLMK</sequence>
<evidence type="ECO:0000313" key="3">
    <source>
        <dbReference type="EMBL" id="CAE0456981.1"/>
    </source>
</evidence>
<feature type="region of interest" description="Disordered" evidence="1">
    <location>
        <begin position="56"/>
        <end position="80"/>
    </location>
</feature>
<dbReference type="InterPro" id="IPR007914">
    <property type="entry name" value="UPF0193"/>
</dbReference>
<dbReference type="PANTHER" id="PTHR28348:SF1">
    <property type="entry name" value="UPF0193 PROTEIN EVG1"/>
    <property type="match status" value="1"/>
</dbReference>
<proteinExistence type="predicted"/>
<gene>
    <name evidence="2" type="ORF">CDEB00056_LOCUS1821</name>
    <name evidence="3" type="ORF">CDEB00056_LOCUS1822</name>
</gene>
<dbReference type="EMBL" id="HBIO01002585">
    <property type="protein sequence ID" value="CAE0456980.1"/>
    <property type="molecule type" value="Transcribed_RNA"/>
</dbReference>
<protein>
    <submittedName>
        <fullName evidence="2">Uncharacterized protein</fullName>
    </submittedName>
</protein>